<protein>
    <recommendedName>
        <fullName evidence="4">Organic solvent tolerance-like N-terminal domain-containing protein</fullName>
    </recommendedName>
</protein>
<comment type="caution">
    <text evidence="2">The sequence shown here is derived from an EMBL/GenBank/DDBJ whole genome shotgun (WGS) entry which is preliminary data.</text>
</comment>
<evidence type="ECO:0000313" key="3">
    <source>
        <dbReference type="Proteomes" id="UP000192343"/>
    </source>
</evidence>
<proteinExistence type="predicted"/>
<evidence type="ECO:0000313" key="2">
    <source>
        <dbReference type="EMBL" id="ORC35951.1"/>
    </source>
</evidence>
<keyword evidence="3" id="KW-1185">Reference proteome</keyword>
<dbReference type="AlphaFoldDB" id="A0A1Y1RZ97"/>
<evidence type="ECO:0000256" key="1">
    <source>
        <dbReference type="SAM" id="SignalP"/>
    </source>
</evidence>
<organism evidence="2 3">
    <name type="scientific">Marispirochaeta aestuarii</name>
    <dbReference type="NCBI Taxonomy" id="1963862"/>
    <lineage>
        <taxon>Bacteria</taxon>
        <taxon>Pseudomonadati</taxon>
        <taxon>Spirochaetota</taxon>
        <taxon>Spirochaetia</taxon>
        <taxon>Spirochaetales</taxon>
        <taxon>Spirochaetaceae</taxon>
        <taxon>Marispirochaeta</taxon>
    </lineage>
</organism>
<feature type="signal peptide" evidence="1">
    <location>
        <begin position="1"/>
        <end position="21"/>
    </location>
</feature>
<feature type="chain" id="PRO_5011001464" description="Organic solvent tolerance-like N-terminal domain-containing protein" evidence="1">
    <location>
        <begin position="22"/>
        <end position="225"/>
    </location>
</feature>
<keyword evidence="1" id="KW-0732">Signal</keyword>
<evidence type="ECO:0008006" key="4">
    <source>
        <dbReference type="Google" id="ProtNLM"/>
    </source>
</evidence>
<gene>
    <name evidence="2" type="ORF">B4O97_07740</name>
</gene>
<dbReference type="Gene3D" id="2.60.450.10">
    <property type="entry name" value="Lipopolysaccharide (LPS) transport protein A like domain"/>
    <property type="match status" value="1"/>
</dbReference>
<dbReference type="OrthoDB" id="368905at2"/>
<dbReference type="RefSeq" id="WP_083049764.1">
    <property type="nucleotide sequence ID" value="NZ_MWQY01000007.1"/>
</dbReference>
<dbReference type="EMBL" id="MWQY01000007">
    <property type="protein sequence ID" value="ORC35951.1"/>
    <property type="molecule type" value="Genomic_DNA"/>
</dbReference>
<dbReference type="STRING" id="1963862.B4O97_07740"/>
<reference evidence="2 3" key="1">
    <citation type="submission" date="2017-03" db="EMBL/GenBank/DDBJ databases">
        <title>Draft Genome sequence of Marispirochaeta sp. strain JC444.</title>
        <authorList>
            <person name="Shivani Y."/>
            <person name="Subhash Y."/>
            <person name="Sasikala C."/>
            <person name="Ramana C."/>
        </authorList>
    </citation>
    <scope>NUCLEOTIDE SEQUENCE [LARGE SCALE GENOMIC DNA]</scope>
    <source>
        <strain evidence="2 3">JC444</strain>
    </source>
</reference>
<name>A0A1Y1RZ97_9SPIO</name>
<accession>A0A1Y1RZ97</accession>
<dbReference type="Proteomes" id="UP000192343">
    <property type="component" value="Unassembled WGS sequence"/>
</dbReference>
<sequence>MRSPCHVSCLVLLLITSLPLAAEESLYFSADSTVARFAEGREQTELSGNALVETEDLLIQADRIELFGENFRYLRCSGDIKLENRKQDFLIRSSVIFVDREREISRIEGYAEMEDGANGLLIRGGFFEDRGDDEGVTLIQMGVRIIKISDGEVMICRSEFARYFREEKVLELSGLPRVDWKGDVYQASRILVDLETDEIRLEGQVTGTVETQVKEEENLPAEAAP</sequence>